<sequence>MATIGYAQLPVPAGGDSPTVPADIAELAEAVDPHLLHLVVDQADRDNRLSDAPAQTLAVAANGATWLKSSATANTWLTLWQPLPDWRPVTLKSGFTVGDVGLGIRRRDEVRVSLKGRITRSDGALIVNPNAVNLGSVPEDCIPSGLRTWAGTCSMGGATTHAAGRLEVLAKNTASAYGQPGDVLWWYQGEAGTSWVDISGDYWMD</sequence>
<name>A0A0K1Y5B7_9CAUD</name>
<gene>
    <name evidence="1" type="ORF">SF1_400</name>
</gene>
<dbReference type="KEGG" id="vg:26626372"/>
<proteinExistence type="predicted"/>
<dbReference type="Proteomes" id="UP000201570">
    <property type="component" value="Segment"/>
</dbReference>
<dbReference type="GeneID" id="26626372"/>
<evidence type="ECO:0000313" key="1">
    <source>
        <dbReference type="EMBL" id="AKY02189.1"/>
    </source>
</evidence>
<keyword evidence="2" id="KW-1185">Reference proteome</keyword>
<accession>A0A0K1Y5B7</accession>
<protein>
    <submittedName>
        <fullName evidence="1">Uncharacterized protein</fullName>
    </submittedName>
</protein>
<dbReference type="EMBL" id="KT221033">
    <property type="protein sequence ID" value="AKY02189.1"/>
    <property type="molecule type" value="Genomic_DNA"/>
</dbReference>
<reference evidence="1 2" key="1">
    <citation type="submission" date="2015-06" db="EMBL/GenBank/DDBJ databases">
        <title>Complete genomic sequence analysis of Two virulent actinophages of Streptomyces flavovirens.</title>
        <authorList>
            <person name="Sharaf A."/>
            <person name="Marie E."/>
            <person name="ElBaz R."/>
            <person name="Elmaghraby I."/>
            <person name="Mercati F."/>
        </authorList>
    </citation>
    <scope>NUCLEOTIDE SEQUENCE [LARGE SCALE GENOMIC DNA]</scope>
</reference>
<dbReference type="OrthoDB" id="30105at10239"/>
<organism evidence="1 2">
    <name type="scientific">Streptomyces phage SF1</name>
    <dbReference type="NCBI Taxonomy" id="1690817"/>
    <lineage>
        <taxon>Viruses</taxon>
        <taxon>Duplodnaviria</taxon>
        <taxon>Heunggongvirae</taxon>
        <taxon>Uroviricota</taxon>
        <taxon>Caudoviricetes</taxon>
        <taxon>Sfunavirus</taxon>
        <taxon>Sfunavirus SF1</taxon>
    </lineage>
</organism>
<evidence type="ECO:0000313" key="2">
    <source>
        <dbReference type="Proteomes" id="UP000201570"/>
    </source>
</evidence>
<dbReference type="RefSeq" id="YP_009199288.1">
    <property type="nucleotide sequence ID" value="NC_028807.1"/>
</dbReference>